<keyword evidence="1" id="KW-0378">Hydrolase</keyword>
<comment type="caution">
    <text evidence="1">The sequence shown here is derived from an EMBL/GenBank/DDBJ whole genome shotgun (WGS) entry which is preliminary data.</text>
</comment>
<reference evidence="1 2" key="1">
    <citation type="journal article" date="2022" name="New Phytol.">
        <title>Ecological generalism drives hyperdiversity of secondary metabolite gene clusters in xylarialean endophytes.</title>
        <authorList>
            <person name="Franco M.E.E."/>
            <person name="Wisecaver J.H."/>
            <person name="Arnold A.E."/>
            <person name="Ju Y.M."/>
            <person name="Slot J.C."/>
            <person name="Ahrendt S."/>
            <person name="Moore L.P."/>
            <person name="Eastman K.E."/>
            <person name="Scott K."/>
            <person name="Konkel Z."/>
            <person name="Mondo S.J."/>
            <person name="Kuo A."/>
            <person name="Hayes R.D."/>
            <person name="Haridas S."/>
            <person name="Andreopoulos B."/>
            <person name="Riley R."/>
            <person name="LaButti K."/>
            <person name="Pangilinan J."/>
            <person name="Lipzen A."/>
            <person name="Amirebrahimi M."/>
            <person name="Yan J."/>
            <person name="Adam C."/>
            <person name="Keymanesh K."/>
            <person name="Ng V."/>
            <person name="Louie K."/>
            <person name="Northen T."/>
            <person name="Drula E."/>
            <person name="Henrissat B."/>
            <person name="Hsieh H.M."/>
            <person name="Youens-Clark K."/>
            <person name="Lutzoni F."/>
            <person name="Miadlikowska J."/>
            <person name="Eastwood D.C."/>
            <person name="Hamelin R.C."/>
            <person name="Grigoriev I.V."/>
            <person name="U'Ren J.M."/>
        </authorList>
    </citation>
    <scope>NUCLEOTIDE SEQUENCE [LARGE SCALE GENOMIC DNA]</scope>
    <source>
        <strain evidence="1 2">ER1909</strain>
    </source>
</reference>
<protein>
    <submittedName>
        <fullName evidence="1">Glycoside hydrolase superfamily</fullName>
    </submittedName>
</protein>
<gene>
    <name evidence="1" type="ORF">F4821DRAFT_233760</name>
</gene>
<name>A0ACC0D701_9PEZI</name>
<dbReference type="EMBL" id="MU394301">
    <property type="protein sequence ID" value="KAI6088443.1"/>
    <property type="molecule type" value="Genomic_DNA"/>
</dbReference>
<evidence type="ECO:0000313" key="2">
    <source>
        <dbReference type="Proteomes" id="UP001497680"/>
    </source>
</evidence>
<dbReference type="Proteomes" id="UP001497680">
    <property type="component" value="Unassembled WGS sequence"/>
</dbReference>
<proteinExistence type="predicted"/>
<organism evidence="1 2">
    <name type="scientific">Hypoxylon rubiginosum</name>
    <dbReference type="NCBI Taxonomy" id="110542"/>
    <lineage>
        <taxon>Eukaryota</taxon>
        <taxon>Fungi</taxon>
        <taxon>Dikarya</taxon>
        <taxon>Ascomycota</taxon>
        <taxon>Pezizomycotina</taxon>
        <taxon>Sordariomycetes</taxon>
        <taxon>Xylariomycetidae</taxon>
        <taxon>Xylariales</taxon>
        <taxon>Hypoxylaceae</taxon>
        <taxon>Hypoxylon</taxon>
    </lineage>
</organism>
<sequence length="924" mass="93330">MQLKNSVVSAALLASSAFASSYTPDYKLNAYWGQAGPSTDTLGAHCESDSIDYITLAFVNNSPENGNGTNYPGTNFAAHCAADVYVKSGRNSKLLSGCSFIKEDIQKCQQLGKKVLLSIGGEYTATSNYTLTSNQNGLDFAEFLYKSFGPYKQGYTGPRPFDPSSTSHTCLDGFDFDIETKFDNQEPYVHMVNHLRELISADKKDMILTAAPQCPQSDAYFQMKTILTEAQFDKIWIQFYNNPSCDAVTRATFNYDLWEDFISGGINDAAELFIGLPGSISASGSGYITHDAAKNLICSYKNKAHFGGAMVWDAYYASTNKDLAGQAYHEALSEALKCGGCDGDVCAPAASTSSSVSTSTLTSSTSSSTISTVTTTSTSSAATSTITSSATSSTASETCTDSTSSNTSSAATSSTVTSSAVTSSVVTSSTVTSSSATSSETCTDSSTSSAASSSTASSSTASSYIATSSSSESASSTSTDSTTSSALVTSTSSAAVSTTTSSYSASSSTSSEEDDCEPDDLTSSSYVESATVSVSATTTGSVSASETVTSSSYPTATTTASVSVSSSSSSSSSESGYPSSSLTASASSSSSEAIYPSSSITASSATTLGYTTSTVMTTKVYTVTSCAPSVTNCPARGAVVTETIPLYTTVCPISEVGTQKLKPTTTEATAVPVTTSTIYSTRVATITKCPAWVTNCPANSISVSTTVIPVSTTVYSVSEVKTTPITTSTPAVVTSPVYSTKVGSATTETVTIGLTTYPAGSGSETTPATTAATSAVTYPAGSGSETTPAASVATYPAGSASASESKPVSVAAVPSYPAGNAPGSSSSVYVPTTIQTVPVPVYPTGSASNSTAPAYSSAAASTGYPVKPTTTAPAGSTSIVCNGEGCSAASSAAYPTASVVTAGAAKTATFGFAGLLAVAAALAL</sequence>
<keyword evidence="2" id="KW-1185">Reference proteome</keyword>
<accession>A0ACC0D701</accession>
<evidence type="ECO:0000313" key="1">
    <source>
        <dbReference type="EMBL" id="KAI6088443.1"/>
    </source>
</evidence>